<evidence type="ECO:0000313" key="1">
    <source>
        <dbReference type="EMBL" id="MFA3842033.1"/>
    </source>
</evidence>
<accession>A0ABV4SX52</accession>
<dbReference type="RefSeq" id="WP_372566090.1">
    <property type="nucleotide sequence ID" value="NZ_JBGOSP010000032.1"/>
</dbReference>
<comment type="caution">
    <text evidence="1">The sequence shown here is derived from an EMBL/GenBank/DDBJ whole genome shotgun (WGS) entry which is preliminary data.</text>
</comment>
<evidence type="ECO:0000313" key="2">
    <source>
        <dbReference type="Proteomes" id="UP001571476"/>
    </source>
</evidence>
<protein>
    <submittedName>
        <fullName evidence="1">Uncharacterized protein</fullName>
    </submittedName>
</protein>
<organism evidence="1 2">
    <name type="scientific">Streptomyces aureus</name>
    <dbReference type="NCBI Taxonomy" id="193461"/>
    <lineage>
        <taxon>Bacteria</taxon>
        <taxon>Bacillati</taxon>
        <taxon>Actinomycetota</taxon>
        <taxon>Actinomycetes</taxon>
        <taxon>Kitasatosporales</taxon>
        <taxon>Streptomycetaceae</taxon>
        <taxon>Streptomyces</taxon>
    </lineage>
</organism>
<gene>
    <name evidence="1" type="ORF">ACEG43_38570</name>
</gene>
<dbReference type="EMBL" id="JBGOSP010000032">
    <property type="protein sequence ID" value="MFA3842033.1"/>
    <property type="molecule type" value="Genomic_DNA"/>
</dbReference>
<dbReference type="Proteomes" id="UP001571476">
    <property type="component" value="Unassembled WGS sequence"/>
</dbReference>
<keyword evidence="2" id="KW-1185">Reference proteome</keyword>
<proteinExistence type="predicted"/>
<reference evidence="1 2" key="1">
    <citation type="submission" date="2024-08" db="EMBL/GenBank/DDBJ databases">
        <title>Genome sequence of Streptomyces aureus CACIA-1.46HGO.</title>
        <authorList>
            <person name="Evangelista-Martinez Z."/>
        </authorList>
    </citation>
    <scope>NUCLEOTIDE SEQUENCE [LARGE SCALE GENOMIC DNA]</scope>
    <source>
        <strain evidence="1 2">CACIA-1.46HGO</strain>
    </source>
</reference>
<name>A0ABV4SX52_9ACTN</name>
<sequence length="44" mass="4888">MLDLFGAVCGTPFWHGQPVFVQRFGGPVWGTATFGRFLQVTTRT</sequence>